<protein>
    <recommendedName>
        <fullName evidence="3">Lipoprotein</fullName>
    </recommendedName>
</protein>
<accession>B5RNI5</accession>
<dbReference type="AlphaFoldDB" id="B5RNI5"/>
<dbReference type="EMBL" id="CP000979">
    <property type="protein sequence ID" value="ACH93921.1"/>
    <property type="molecule type" value="Genomic_DNA"/>
</dbReference>
<organism evidence="1 2">
    <name type="scientific">Borrelia duttonii (strain Ly)</name>
    <dbReference type="NCBI Taxonomy" id="412419"/>
    <lineage>
        <taxon>Bacteria</taxon>
        <taxon>Pseudomonadati</taxon>
        <taxon>Spirochaetota</taxon>
        <taxon>Spirochaetia</taxon>
        <taxon>Spirochaetales</taxon>
        <taxon>Borreliaceae</taxon>
        <taxon>Borrelia</taxon>
    </lineage>
</organism>
<reference evidence="1 2" key="1">
    <citation type="journal article" date="2008" name="PLoS Genet.">
        <title>The genome of Borrelia recurrentis, the agent of deadly louse-borne relapsing fever, is a degraded subset of tick-borne Borrelia duttonii.</title>
        <authorList>
            <person name="Lescot M."/>
            <person name="Audic S."/>
            <person name="Robert C."/>
            <person name="Nguyen T.T."/>
            <person name="Blanc G."/>
            <person name="Cutler S.J."/>
            <person name="Wincker P."/>
            <person name="Couloux A."/>
            <person name="Claverie J.-M."/>
            <person name="Raoult D."/>
            <person name="Drancourt M."/>
        </authorList>
    </citation>
    <scope>NUCLEOTIDE SEQUENCE [LARGE SCALE GENOMIC DNA]</scope>
    <source>
        <strain evidence="1 2">Ly</strain>
    </source>
</reference>
<evidence type="ECO:0000313" key="1">
    <source>
        <dbReference type="EMBL" id="ACH93921.1"/>
    </source>
</evidence>
<keyword evidence="1" id="KW-0614">Plasmid</keyword>
<name>B5RNI5_BORDL</name>
<geneLocation type="plasmid" evidence="1 2">
    <name>pl165</name>
</geneLocation>
<keyword evidence="2" id="KW-1185">Reference proteome</keyword>
<dbReference type="HOGENOM" id="CLU_054512_0_0_12"/>
<dbReference type="NCBIfam" id="NF047534">
    <property type="entry name" value="lipo_BTA121_dup"/>
    <property type="match status" value="2"/>
</dbReference>
<evidence type="ECO:0000313" key="2">
    <source>
        <dbReference type="Proteomes" id="UP000000611"/>
    </source>
</evidence>
<dbReference type="OrthoDB" id="10009485at2"/>
<evidence type="ECO:0008006" key="3">
    <source>
        <dbReference type="Google" id="ProtNLM"/>
    </source>
</evidence>
<dbReference type="KEGG" id="bdu:BDU_1130"/>
<sequence length="352" mass="41945">MVKERGFILLLFLILIIGCNFKSIKNGEMYKQGLSKKISFEDRIGFVNFIFDDLNEFKISSENQEFVMCLERVVGDPDIMVSKTDRTYTKDEFYHLLKNMNRDDIDKIMEFNVIYKDLKKVEKMIFDLKWYKLRDNLNFNFQNYKNIYFLSLKRIFGMFSAGKNIIHPNDTLEHHSLILNKFVKDVENIKFFDSCFVELCDNEKRVIYYMCNVMSNMSLAFDKPVLHCGYEFYSMLGNFGSNGIKNIIKIHLDIIDKIFEIEKLYSDYLYDNIMDQKETFAFRNAKYSLRRTFNTMKTTYDLSLKIIFNNKDINAIYNSLVNFNIVAFSHLDQLKADIFVFIDNFKLQFDVK</sequence>
<gene>
    <name evidence="1" type="ordered locus">BDU_1130</name>
</gene>
<dbReference type="PROSITE" id="PS51257">
    <property type="entry name" value="PROKAR_LIPOPROTEIN"/>
    <property type="match status" value="1"/>
</dbReference>
<proteinExistence type="predicted"/>
<dbReference type="Proteomes" id="UP000000611">
    <property type="component" value="Plasmid pl165"/>
</dbReference>
<dbReference type="RefSeq" id="WP_012539459.1">
    <property type="nucleotide sequence ID" value="NC_011247.1"/>
</dbReference>